<feature type="domain" description="DUF5606" evidence="2">
    <location>
        <begin position="3"/>
        <end position="48"/>
    </location>
</feature>
<feature type="region of interest" description="Disordered" evidence="1">
    <location>
        <begin position="129"/>
        <end position="182"/>
    </location>
</feature>
<dbReference type="EMBL" id="CP034951">
    <property type="protein sequence ID" value="QAA80761.1"/>
    <property type="molecule type" value="Genomic_DNA"/>
</dbReference>
<evidence type="ECO:0000259" key="2">
    <source>
        <dbReference type="Pfam" id="PF18347"/>
    </source>
</evidence>
<dbReference type="Gene3D" id="1.10.10.1650">
    <property type="match status" value="1"/>
</dbReference>
<protein>
    <submittedName>
        <fullName evidence="4">Uncharacterized protein</fullName>
    </submittedName>
</protein>
<evidence type="ECO:0000256" key="1">
    <source>
        <dbReference type="SAM" id="MobiDB-lite"/>
    </source>
</evidence>
<organism evidence="4 5">
    <name type="scientific">Aequorivita ciconiae</name>
    <dbReference type="NCBI Taxonomy" id="2494375"/>
    <lineage>
        <taxon>Bacteria</taxon>
        <taxon>Pseudomonadati</taxon>
        <taxon>Bacteroidota</taxon>
        <taxon>Flavobacteriia</taxon>
        <taxon>Flavobacteriales</taxon>
        <taxon>Flavobacteriaceae</taxon>
        <taxon>Aequorivita</taxon>
    </lineage>
</organism>
<accession>A0A410G0I6</accession>
<dbReference type="InterPro" id="IPR049282">
    <property type="entry name" value="BVU_3817_N_sf"/>
</dbReference>
<dbReference type="InterPro" id="IPR049280">
    <property type="entry name" value="DUF6852"/>
</dbReference>
<dbReference type="Proteomes" id="UP000285517">
    <property type="component" value="Chromosome"/>
</dbReference>
<name>A0A410G0I6_9FLAO</name>
<dbReference type="InterPro" id="IPR049281">
    <property type="entry name" value="BVU_3817-like_C_sf"/>
</dbReference>
<dbReference type="KEGG" id="aev:EI546_03005"/>
<feature type="compositionally biased region" description="Basic and acidic residues" evidence="1">
    <location>
        <begin position="129"/>
        <end position="148"/>
    </location>
</feature>
<feature type="compositionally biased region" description="Low complexity" evidence="1">
    <location>
        <begin position="164"/>
        <end position="182"/>
    </location>
</feature>
<dbReference type="Pfam" id="PF18347">
    <property type="entry name" value="DUF5606"/>
    <property type="match status" value="1"/>
</dbReference>
<dbReference type="RefSeq" id="WP_128249156.1">
    <property type="nucleotide sequence ID" value="NZ_CP034951.1"/>
</dbReference>
<feature type="domain" description="DUF6852" evidence="3">
    <location>
        <begin position="51"/>
        <end position="119"/>
    </location>
</feature>
<sequence length="182" mass="20071">MSLEKVLSISGKPGLFLLKSQTRNGFLAESLLDGKTMNVSGRNSVSLLSEIAIYTLTAEVPLREVFQKIADKEEGKEAISPKASKDELEEYFFGILPDYDEERVYASDIKKIIQWYNLLVKNDMADFSEPEKKAEDNKETVDLAKESKSLPSKKTAAPKNAGQKASSSKKGGTTKSAVSRKT</sequence>
<gene>
    <name evidence="4" type="ORF">EI546_03005</name>
</gene>
<dbReference type="Gene3D" id="2.30.30.730">
    <property type="match status" value="1"/>
</dbReference>
<dbReference type="Pfam" id="PF21186">
    <property type="entry name" value="DUF6852"/>
    <property type="match status" value="1"/>
</dbReference>
<dbReference type="OrthoDB" id="675198at2"/>
<dbReference type="AlphaFoldDB" id="A0A410G0I6"/>
<reference evidence="4 5" key="1">
    <citation type="submission" date="2019-01" db="EMBL/GenBank/DDBJ databases">
        <title>Complete genome sequencing of Aequorivita sp. H23M31.</title>
        <authorList>
            <person name="Bae J.-W."/>
        </authorList>
    </citation>
    <scope>NUCLEOTIDE SEQUENCE [LARGE SCALE GENOMIC DNA]</scope>
    <source>
        <strain evidence="4 5">H23M31</strain>
    </source>
</reference>
<proteinExistence type="predicted"/>
<evidence type="ECO:0000313" key="5">
    <source>
        <dbReference type="Proteomes" id="UP000285517"/>
    </source>
</evidence>
<dbReference type="InterPro" id="IPR041218">
    <property type="entry name" value="DUF5606"/>
</dbReference>
<evidence type="ECO:0000259" key="3">
    <source>
        <dbReference type="Pfam" id="PF21186"/>
    </source>
</evidence>
<evidence type="ECO:0000313" key="4">
    <source>
        <dbReference type="EMBL" id="QAA80761.1"/>
    </source>
</evidence>
<keyword evidence="5" id="KW-1185">Reference proteome</keyword>